<accession>A0A9W6X5V8</accession>
<dbReference type="PANTHER" id="PTHR33064">
    <property type="entry name" value="POL PROTEIN"/>
    <property type="match status" value="1"/>
</dbReference>
<keyword evidence="2" id="KW-1185">Reference proteome</keyword>
<gene>
    <name evidence="1" type="ORF">Pfra01_000756400</name>
</gene>
<dbReference type="InterPro" id="IPR051320">
    <property type="entry name" value="Viral_Replic_Matur_Polypro"/>
</dbReference>
<organism evidence="1 2">
    <name type="scientific">Phytophthora fragariaefolia</name>
    <dbReference type="NCBI Taxonomy" id="1490495"/>
    <lineage>
        <taxon>Eukaryota</taxon>
        <taxon>Sar</taxon>
        <taxon>Stramenopiles</taxon>
        <taxon>Oomycota</taxon>
        <taxon>Peronosporomycetes</taxon>
        <taxon>Peronosporales</taxon>
        <taxon>Peronosporaceae</taxon>
        <taxon>Phytophthora</taxon>
    </lineage>
</organism>
<dbReference type="EMBL" id="BSXT01000676">
    <property type="protein sequence ID" value="GMF32160.1"/>
    <property type="molecule type" value="Genomic_DNA"/>
</dbReference>
<reference evidence="1" key="1">
    <citation type="submission" date="2023-04" db="EMBL/GenBank/DDBJ databases">
        <title>Phytophthora fragariaefolia NBRC 109709.</title>
        <authorList>
            <person name="Ichikawa N."/>
            <person name="Sato H."/>
            <person name="Tonouchi N."/>
        </authorList>
    </citation>
    <scope>NUCLEOTIDE SEQUENCE</scope>
    <source>
        <strain evidence="1">NBRC 109709</strain>
    </source>
</reference>
<dbReference type="Proteomes" id="UP001165121">
    <property type="component" value="Unassembled WGS sequence"/>
</dbReference>
<dbReference type="Gene3D" id="3.10.10.10">
    <property type="entry name" value="HIV Type 1 Reverse Transcriptase, subunit A, domain 1"/>
    <property type="match status" value="1"/>
</dbReference>
<evidence type="ECO:0000313" key="1">
    <source>
        <dbReference type="EMBL" id="GMF32160.1"/>
    </source>
</evidence>
<dbReference type="AlphaFoldDB" id="A0A9W6X5V8"/>
<name>A0A9W6X5V8_9STRA</name>
<dbReference type="PANTHER" id="PTHR33064:SF37">
    <property type="entry name" value="RIBONUCLEASE H"/>
    <property type="match status" value="1"/>
</dbReference>
<protein>
    <submittedName>
        <fullName evidence="1">Unnamed protein product</fullName>
    </submittedName>
</protein>
<comment type="caution">
    <text evidence="1">The sequence shown here is derived from an EMBL/GenBank/DDBJ whole genome shotgun (WGS) entry which is preliminary data.</text>
</comment>
<dbReference type="OrthoDB" id="166462at2759"/>
<sequence>MERLGYLVNAILAKACDTQREWDLQDLGGGEGADAIRLIRDRTLLEIRPGAQQPVGPALDDAEWRTATTEFGLHGEDTDAQVAAILAERVEEAAAAGLNAEQVEILSALLYEYRDVFRVSFGSDPPVRVEPQRVRLREGAAPVRINARRYPPTHMEYLDQHVQELLDNGLAYVNPSSRWASPPRIVPKNEPDTFRMTVDLRAVNERTGTVQWPMPMLDSALGLLEGFTCYFTLDWSRGY</sequence>
<dbReference type="InterPro" id="IPR043502">
    <property type="entry name" value="DNA/RNA_pol_sf"/>
</dbReference>
<dbReference type="SUPFAM" id="SSF56672">
    <property type="entry name" value="DNA/RNA polymerases"/>
    <property type="match status" value="1"/>
</dbReference>
<proteinExistence type="predicted"/>
<evidence type="ECO:0000313" key="2">
    <source>
        <dbReference type="Proteomes" id="UP001165121"/>
    </source>
</evidence>